<feature type="transmembrane region" description="Helical" evidence="9">
    <location>
        <begin position="182"/>
        <end position="201"/>
    </location>
</feature>
<evidence type="ECO:0000259" key="10">
    <source>
        <dbReference type="PROSITE" id="PS51104"/>
    </source>
</evidence>
<dbReference type="Pfam" id="PF03611">
    <property type="entry name" value="EIIC-GAT"/>
    <property type="match status" value="1"/>
</dbReference>
<dbReference type="AlphaFoldDB" id="A0AAE3HFU3"/>
<evidence type="ECO:0000256" key="6">
    <source>
        <dbReference type="ARBA" id="ARBA00022692"/>
    </source>
</evidence>
<evidence type="ECO:0000256" key="9">
    <source>
        <dbReference type="SAM" id="Phobius"/>
    </source>
</evidence>
<keyword evidence="7 9" id="KW-1133">Transmembrane helix</keyword>
<protein>
    <submittedName>
        <fullName evidence="11">PTS sugar transporter subunit IIC</fullName>
    </submittedName>
</protein>
<feature type="transmembrane region" description="Helical" evidence="9">
    <location>
        <begin position="129"/>
        <end position="162"/>
    </location>
</feature>
<organism evidence="11 12">
    <name type="scientific">Irregularibacter muris</name>
    <dbReference type="NCBI Taxonomy" id="1796619"/>
    <lineage>
        <taxon>Bacteria</taxon>
        <taxon>Bacillati</taxon>
        <taxon>Bacillota</taxon>
        <taxon>Clostridia</taxon>
        <taxon>Eubacteriales</taxon>
        <taxon>Eubacteriaceae</taxon>
        <taxon>Irregularibacter</taxon>
    </lineage>
</organism>
<keyword evidence="5" id="KW-0598">Phosphotransferase system</keyword>
<keyword evidence="4 11" id="KW-0762">Sugar transport</keyword>
<feature type="transmembrane region" description="Helical" evidence="9">
    <location>
        <begin position="250"/>
        <end position="275"/>
    </location>
</feature>
<dbReference type="GO" id="GO:0005886">
    <property type="term" value="C:plasma membrane"/>
    <property type="evidence" value="ECO:0007669"/>
    <property type="project" value="UniProtKB-SubCell"/>
</dbReference>
<feature type="transmembrane region" description="Helical" evidence="9">
    <location>
        <begin position="43"/>
        <end position="68"/>
    </location>
</feature>
<keyword evidence="12" id="KW-1185">Reference proteome</keyword>
<comment type="caution">
    <text evidence="11">The sequence shown here is derived from an EMBL/GenBank/DDBJ whole genome shotgun (WGS) entry which is preliminary data.</text>
</comment>
<dbReference type="PROSITE" id="PS51104">
    <property type="entry name" value="PTS_EIIC_TYPE_2"/>
    <property type="match status" value="1"/>
</dbReference>
<dbReference type="PIRSF" id="PIRSF006304">
    <property type="entry name" value="GatC"/>
    <property type="match status" value="1"/>
</dbReference>
<gene>
    <name evidence="11" type="ORF">NSA47_06815</name>
</gene>
<keyword evidence="8 9" id="KW-0472">Membrane</keyword>
<feature type="transmembrane region" description="Helical" evidence="9">
    <location>
        <begin position="6"/>
        <end position="31"/>
    </location>
</feature>
<name>A0AAE3HFU3_9FIRM</name>
<feature type="transmembrane region" description="Helical" evidence="9">
    <location>
        <begin position="221"/>
        <end position="244"/>
    </location>
</feature>
<dbReference type="Proteomes" id="UP001205748">
    <property type="component" value="Unassembled WGS sequence"/>
</dbReference>
<evidence type="ECO:0000256" key="4">
    <source>
        <dbReference type="ARBA" id="ARBA00022597"/>
    </source>
</evidence>
<dbReference type="GO" id="GO:0009401">
    <property type="term" value="P:phosphoenolpyruvate-dependent sugar phosphotransferase system"/>
    <property type="evidence" value="ECO:0007669"/>
    <property type="project" value="UniProtKB-KW"/>
</dbReference>
<evidence type="ECO:0000256" key="3">
    <source>
        <dbReference type="ARBA" id="ARBA00022475"/>
    </source>
</evidence>
<feature type="domain" description="PTS EIIC type-2" evidence="10">
    <location>
        <begin position="8"/>
        <end position="453"/>
    </location>
</feature>
<evidence type="ECO:0000256" key="1">
    <source>
        <dbReference type="ARBA" id="ARBA00004651"/>
    </source>
</evidence>
<feature type="transmembrane region" description="Helical" evidence="9">
    <location>
        <begin position="295"/>
        <end position="328"/>
    </location>
</feature>
<dbReference type="GO" id="GO:0015577">
    <property type="term" value="F:galactitol transmembrane transporter activity"/>
    <property type="evidence" value="ECO:0007669"/>
    <property type="project" value="InterPro"/>
</dbReference>
<evidence type="ECO:0000313" key="11">
    <source>
        <dbReference type="EMBL" id="MCR1898702.1"/>
    </source>
</evidence>
<feature type="transmembrane region" description="Helical" evidence="9">
    <location>
        <begin position="88"/>
        <end position="117"/>
    </location>
</feature>
<feature type="transmembrane region" description="Helical" evidence="9">
    <location>
        <begin position="334"/>
        <end position="353"/>
    </location>
</feature>
<dbReference type="InterPro" id="IPR004703">
    <property type="entry name" value="PTS_sugar-sp_permease"/>
</dbReference>
<sequence>MDTVISFFQFVQGLGVAVFMPIVLTVLGCILGASFGKSLRAGLTVGIGFIGLNLVINSLLGVNLAPAVQQMVERFGLRLSVIDVGWPASAAIAMASTVGLTIIPVGLLVNIVMLLTNTTQTVNVDIWDYWHFAFTGALVAILTDSILLGIITAVINMVIIMVLGDYTAPKVEESLGLPGVSLPHGFTTAYAPIAMLFNKIIDMIPGINKIDINMDNVQKRFGVFGEPILVGTVLGFIIGIFAGYGVTEVLTLGVSLGAVLVLIPKMAALLMEGLIPISDMASEFIQNKFKNRGKIYIGLDSAVGVGHPITLAISFILVPLTIFLAIIIPGNEVLPFADLAVIPWMFVLITPIVKENGFRGILIGVVCLAVGLLIATDLAPLITQAAVNANFQMPAGATMISSICDGANPLTWIIVRLHNWGYFGTVIAGAVAIAMAVWNRMRIKKEAALLHHE</sequence>
<comment type="subcellular location">
    <subcellularLocation>
        <location evidence="1">Cell membrane</location>
        <topology evidence="1">Multi-pass membrane protein</topology>
    </subcellularLocation>
</comment>
<keyword evidence="6 9" id="KW-0812">Transmembrane</keyword>
<accession>A0AAE3HFU3</accession>
<reference evidence="11" key="1">
    <citation type="submission" date="2022-07" db="EMBL/GenBank/DDBJ databases">
        <title>Enhanced cultured diversity of the mouse gut microbiota enables custom-made synthetic communities.</title>
        <authorList>
            <person name="Afrizal A."/>
        </authorList>
    </citation>
    <scope>NUCLEOTIDE SEQUENCE</scope>
    <source>
        <strain evidence="11">DSM 28593</strain>
    </source>
</reference>
<evidence type="ECO:0000256" key="5">
    <source>
        <dbReference type="ARBA" id="ARBA00022683"/>
    </source>
</evidence>
<keyword evidence="3" id="KW-1003">Cell membrane</keyword>
<dbReference type="PANTHER" id="PTHR37324">
    <property type="entry name" value="PTS SYSTEM GALACTITOL-SPECIFIC EIIC COMPONENT"/>
    <property type="match status" value="1"/>
</dbReference>
<proteinExistence type="predicted"/>
<dbReference type="RefSeq" id="WP_257530302.1">
    <property type="nucleotide sequence ID" value="NZ_JANKAS010000004.1"/>
</dbReference>
<evidence type="ECO:0000256" key="2">
    <source>
        <dbReference type="ARBA" id="ARBA00022448"/>
    </source>
</evidence>
<evidence type="ECO:0000256" key="7">
    <source>
        <dbReference type="ARBA" id="ARBA00022989"/>
    </source>
</evidence>
<evidence type="ECO:0000256" key="8">
    <source>
        <dbReference type="ARBA" id="ARBA00023136"/>
    </source>
</evidence>
<keyword evidence="2" id="KW-0813">Transport</keyword>
<dbReference type="InterPro" id="IPR013014">
    <property type="entry name" value="PTS_EIIC_2"/>
</dbReference>
<feature type="transmembrane region" description="Helical" evidence="9">
    <location>
        <begin position="360"/>
        <end position="382"/>
    </location>
</feature>
<evidence type="ECO:0000313" key="12">
    <source>
        <dbReference type="Proteomes" id="UP001205748"/>
    </source>
</evidence>
<feature type="transmembrane region" description="Helical" evidence="9">
    <location>
        <begin position="420"/>
        <end position="438"/>
    </location>
</feature>
<dbReference type="PANTHER" id="PTHR37324:SF2">
    <property type="entry name" value="PTS SYSTEM GALACTITOL-SPECIFIC EIIC COMPONENT"/>
    <property type="match status" value="1"/>
</dbReference>
<dbReference type="EMBL" id="JANKAS010000004">
    <property type="protein sequence ID" value="MCR1898702.1"/>
    <property type="molecule type" value="Genomic_DNA"/>
</dbReference>
<dbReference type="InterPro" id="IPR013853">
    <property type="entry name" value="EIIC-GAT"/>
</dbReference>